<evidence type="ECO:0000256" key="3">
    <source>
        <dbReference type="ARBA" id="ARBA00022723"/>
    </source>
</evidence>
<feature type="region of interest" description="Disordered" evidence="7">
    <location>
        <begin position="711"/>
        <end position="736"/>
    </location>
</feature>
<dbReference type="PROSITE" id="PS50089">
    <property type="entry name" value="ZF_RING_2"/>
    <property type="match status" value="1"/>
</dbReference>
<dbReference type="EMBL" id="CM010719">
    <property type="protein sequence ID" value="RZC60342.1"/>
    <property type="molecule type" value="Genomic_DNA"/>
</dbReference>
<dbReference type="Gene3D" id="3.30.40.10">
    <property type="entry name" value="Zinc/RING finger domain, C3HC4 (zinc finger)"/>
    <property type="match status" value="1"/>
</dbReference>
<dbReference type="InterPro" id="IPR017907">
    <property type="entry name" value="Znf_RING_CS"/>
</dbReference>
<feature type="compositionally biased region" description="Low complexity" evidence="7">
    <location>
        <begin position="61"/>
        <end position="75"/>
    </location>
</feature>
<dbReference type="GO" id="GO:0000976">
    <property type="term" value="F:transcription cis-regulatory region binding"/>
    <property type="evidence" value="ECO:0007669"/>
    <property type="project" value="TreeGrafter"/>
</dbReference>
<keyword evidence="10" id="KW-1185">Reference proteome</keyword>
<dbReference type="InterPro" id="IPR018957">
    <property type="entry name" value="Znf_C3HC4_RING-type"/>
</dbReference>
<evidence type="ECO:0000313" key="10">
    <source>
        <dbReference type="Proteomes" id="UP000316621"/>
    </source>
</evidence>
<dbReference type="SMART" id="SM00184">
    <property type="entry name" value="RING"/>
    <property type="match status" value="1"/>
</dbReference>
<dbReference type="CDD" id="cd16536">
    <property type="entry name" value="RING-HC_RNF10"/>
    <property type="match status" value="1"/>
</dbReference>
<evidence type="ECO:0000256" key="6">
    <source>
        <dbReference type="PROSITE-ProRule" id="PRU00175"/>
    </source>
</evidence>
<feature type="compositionally biased region" description="Polar residues" evidence="7">
    <location>
        <begin position="17"/>
        <end position="36"/>
    </location>
</feature>
<dbReference type="SUPFAM" id="SSF57850">
    <property type="entry name" value="RING/U-box"/>
    <property type="match status" value="1"/>
</dbReference>
<keyword evidence="4 6" id="KW-0863">Zinc-finger</keyword>
<keyword evidence="3" id="KW-0479">Metal-binding</keyword>
<dbReference type="PANTHER" id="PTHR12983:SF9">
    <property type="entry name" value="E3 UBIQUITIN-PROTEIN LIGASE RNF10"/>
    <property type="match status" value="1"/>
</dbReference>
<feature type="region of interest" description="Disordered" evidence="7">
    <location>
        <begin position="1"/>
        <end position="152"/>
    </location>
</feature>
<dbReference type="InterPro" id="IPR013083">
    <property type="entry name" value="Znf_RING/FYVE/PHD"/>
</dbReference>
<feature type="compositionally biased region" description="Polar residues" evidence="7">
    <location>
        <begin position="88"/>
        <end position="102"/>
    </location>
</feature>
<comment type="subcellular location">
    <subcellularLocation>
        <location evidence="1">Cytoplasm</location>
    </subcellularLocation>
</comment>
<evidence type="ECO:0000313" key="9">
    <source>
        <dbReference type="EMBL" id="RZC60342.1"/>
    </source>
</evidence>
<dbReference type="GO" id="GO:0045944">
    <property type="term" value="P:positive regulation of transcription by RNA polymerase II"/>
    <property type="evidence" value="ECO:0007669"/>
    <property type="project" value="TreeGrafter"/>
</dbReference>
<evidence type="ECO:0000256" key="7">
    <source>
        <dbReference type="SAM" id="MobiDB-lite"/>
    </source>
</evidence>
<dbReference type="InterPro" id="IPR001841">
    <property type="entry name" value="Znf_RING"/>
</dbReference>
<evidence type="ECO:0000256" key="4">
    <source>
        <dbReference type="ARBA" id="ARBA00022771"/>
    </source>
</evidence>
<proteinExistence type="predicted"/>
<dbReference type="STRING" id="3469.A0A4Y7JK06"/>
<evidence type="ECO:0000256" key="2">
    <source>
        <dbReference type="ARBA" id="ARBA00022490"/>
    </source>
</evidence>
<keyword evidence="5" id="KW-0862">Zinc</keyword>
<dbReference type="AlphaFoldDB" id="A0A4Y7JK06"/>
<evidence type="ECO:0000256" key="1">
    <source>
        <dbReference type="ARBA" id="ARBA00004496"/>
    </source>
</evidence>
<evidence type="ECO:0000256" key="5">
    <source>
        <dbReference type="ARBA" id="ARBA00022833"/>
    </source>
</evidence>
<protein>
    <recommendedName>
        <fullName evidence="8">RING-type domain-containing protein</fullName>
    </recommendedName>
</protein>
<dbReference type="GO" id="GO:0008270">
    <property type="term" value="F:zinc ion binding"/>
    <property type="evidence" value="ECO:0007669"/>
    <property type="project" value="UniProtKB-KW"/>
</dbReference>
<evidence type="ECO:0000259" key="8">
    <source>
        <dbReference type="PROSITE" id="PS50089"/>
    </source>
</evidence>
<dbReference type="Proteomes" id="UP000316621">
    <property type="component" value="Chromosome 5"/>
</dbReference>
<dbReference type="InterPro" id="IPR039739">
    <property type="entry name" value="MAG2/RNF10"/>
</dbReference>
<gene>
    <name evidence="9" type="ORF">C5167_022097</name>
</gene>
<accession>A0A4Y7JK06</accession>
<dbReference type="OrthoDB" id="302966at2759"/>
<dbReference type="Pfam" id="PF00097">
    <property type="entry name" value="zf-C3HC4"/>
    <property type="match status" value="1"/>
</dbReference>
<sequence length="736" mass="81220">MSILPTQSNSSVSSSSDNLRGNPNYTNHGLFQSSPQEEFHGGFPSDNQINGSGSHFISNHSTSGSVSAAPSSSGRSSKKVNEARTPNGRRNWNRQNSGTSSQAGGGGISPQLSSAHSAPRKHQTMNGNHLLNFQYDPITRPKSRMTPPRKTQKIKPYNKDLFIQANYKFVVLDCGNDELELMDPDKMLQWDNVVCVRYSAPHPVQCPICLESPLCPQITSCGHIFCFPCILQYLLMGEEDRKGESWKRCPLCFMMISSKDLYTLNIESVKQHYVGENMQFTLLSRTKDSLIPSQKNQQNTDGVPCSSVALCDSFSKFTVASNVELLVREVRTELDGWLARAESGLVEDVEKLPYVCAAMEQLEERKKCWNAMLTLHDTKNSALPCSTGKACKYTNKTKSHVFSPIGSADAAYLEEASVPAFLSPSASYEFEPKCTDKLNGKKLYGEDCSVQTTDACETSEVGERVQSSAYDDDKCLQKDSGCVKEKESYTFYQAIDGQHLILHPLNMKCLLHYYGSYDALPSTIGGEILELESVTQSDAMRRRYRYLSHFSLTTTFQLCEIDLSKMLPLDAMLPFMDEIKKRENQRKRLAEKEHREKLKAEADALKAMPVPSNFGRHATSMFSMDDFEALGSSPASSTSPPVVGERTRFSEVTRLGFAAGVDSPSVTADTSNNIEARNEIAVPTGQRSNVALSFASIISTAKPATDGVEAAKTNGMGKKGKKPSRVLLSTAGGRRY</sequence>
<dbReference type="PANTHER" id="PTHR12983">
    <property type="entry name" value="RING FINGER 10 FAMILY MEMBER"/>
    <property type="match status" value="1"/>
</dbReference>
<dbReference type="OMA" id="PRWKKCP"/>
<dbReference type="PROSITE" id="PS00518">
    <property type="entry name" value="ZF_RING_1"/>
    <property type="match status" value="1"/>
</dbReference>
<feature type="domain" description="RING-type" evidence="8">
    <location>
        <begin position="206"/>
        <end position="252"/>
    </location>
</feature>
<dbReference type="Gramene" id="RZC60342">
    <property type="protein sequence ID" value="RZC60342"/>
    <property type="gene ID" value="C5167_022097"/>
</dbReference>
<name>A0A4Y7JK06_PAPSO</name>
<reference evidence="9 10" key="1">
    <citation type="journal article" date="2018" name="Science">
        <title>The opium poppy genome and morphinan production.</title>
        <authorList>
            <person name="Guo L."/>
            <person name="Winzer T."/>
            <person name="Yang X."/>
            <person name="Li Y."/>
            <person name="Ning Z."/>
            <person name="He Z."/>
            <person name="Teodor R."/>
            <person name="Lu Y."/>
            <person name="Bowser T.A."/>
            <person name="Graham I.A."/>
            <person name="Ye K."/>
        </authorList>
    </citation>
    <scope>NUCLEOTIDE SEQUENCE [LARGE SCALE GENOMIC DNA]</scope>
    <source>
        <strain evidence="10">cv. HN1</strain>
        <tissue evidence="9">Leaves</tissue>
    </source>
</reference>
<dbReference type="GO" id="GO:0005737">
    <property type="term" value="C:cytoplasm"/>
    <property type="evidence" value="ECO:0007669"/>
    <property type="project" value="UniProtKB-SubCell"/>
</dbReference>
<feature type="compositionally biased region" description="Polar residues" evidence="7">
    <location>
        <begin position="45"/>
        <end position="60"/>
    </location>
</feature>
<keyword evidence="2" id="KW-0963">Cytoplasm</keyword>
<organism evidence="9 10">
    <name type="scientific">Papaver somniferum</name>
    <name type="common">Opium poppy</name>
    <dbReference type="NCBI Taxonomy" id="3469"/>
    <lineage>
        <taxon>Eukaryota</taxon>
        <taxon>Viridiplantae</taxon>
        <taxon>Streptophyta</taxon>
        <taxon>Embryophyta</taxon>
        <taxon>Tracheophyta</taxon>
        <taxon>Spermatophyta</taxon>
        <taxon>Magnoliopsida</taxon>
        <taxon>Ranunculales</taxon>
        <taxon>Papaveraceae</taxon>
        <taxon>Papaveroideae</taxon>
        <taxon>Papaver</taxon>
    </lineage>
</organism>